<dbReference type="Pfam" id="PF12204">
    <property type="entry name" value="DUF3598_N"/>
    <property type="match status" value="1"/>
</dbReference>
<accession>A0A1D9G671</accession>
<dbReference type="EMBL" id="CP017708">
    <property type="protein sequence ID" value="AOY83024.1"/>
    <property type="molecule type" value="Genomic_DNA"/>
</dbReference>
<evidence type="ECO:0000313" key="4">
    <source>
        <dbReference type="Proteomes" id="UP000176944"/>
    </source>
</evidence>
<dbReference type="InterPro" id="IPR022017">
    <property type="entry name" value="BFA1-like_DUF3598"/>
</dbReference>
<dbReference type="AlphaFoldDB" id="A0A1D9G671"/>
<evidence type="ECO:0000313" key="3">
    <source>
        <dbReference type="EMBL" id="AOY83024.1"/>
    </source>
</evidence>
<sequence length="259" mass="29992">MELKDQNWKNFTANHLRDWHGIWTRYSPQGEVKESFQSLRIFQSNPEETEIHQTNRYIYAEDNVKEESWDYNQQENSSPDGIFHPQADSMRTICFESGHAAWVTRQLKPDSYFGVELFFIYEELRHSVGIVYDKQGALFRTANIREDARGFPSQYWSKEIEQVSDRNLSGNWQGTSVTMTPDLKIYEPLPTQLNWGWEGHKTFFLPDGVSISCPDQVSVGTPCTLAANWLVTPSKLQQLKVKYDESGAFAALTLEQLHL</sequence>
<reference evidence="4" key="1">
    <citation type="submission" date="2016-10" db="EMBL/GenBank/DDBJ databases">
        <title>Comparative genomics uncovers the prolific and rare metabolic potential of the cyanobacterial genus Moorea.</title>
        <authorList>
            <person name="Leao T."/>
            <person name="Castelao G."/>
            <person name="Korobeynikov A."/>
            <person name="Monroe E.A."/>
            <person name="Podell S."/>
            <person name="Glukhov E."/>
            <person name="Allen E."/>
            <person name="Gerwick W.H."/>
            <person name="Gerwick L."/>
        </authorList>
    </citation>
    <scope>NUCLEOTIDE SEQUENCE [LARGE SCALE GENOMIC DNA]</scope>
    <source>
        <strain evidence="4">JHB</strain>
    </source>
</reference>
<organism evidence="3 4">
    <name type="scientific">Moorena producens (strain JHB)</name>
    <dbReference type="NCBI Taxonomy" id="1454205"/>
    <lineage>
        <taxon>Bacteria</taxon>
        <taxon>Bacillati</taxon>
        <taxon>Cyanobacteriota</taxon>
        <taxon>Cyanophyceae</taxon>
        <taxon>Coleofasciculales</taxon>
        <taxon>Coleofasciculaceae</taxon>
        <taxon>Moorena</taxon>
    </lineage>
</organism>
<feature type="domain" description="Biogenesis factor required for ATP synthase 1-like C-terminal" evidence="2">
    <location>
        <begin position="201"/>
        <end position="254"/>
    </location>
</feature>
<dbReference type="Proteomes" id="UP000176944">
    <property type="component" value="Chromosome"/>
</dbReference>
<dbReference type="Gene3D" id="2.40.128.20">
    <property type="match status" value="2"/>
</dbReference>
<gene>
    <name evidence="3" type="ORF">BJP36_27025</name>
</gene>
<protein>
    <submittedName>
        <fullName evidence="3">DUF3598 family protein</fullName>
    </submittedName>
</protein>
<dbReference type="InterPro" id="IPR012674">
    <property type="entry name" value="Calycin"/>
</dbReference>
<name>A0A1D9G671_MOOP1</name>
<proteinExistence type="predicted"/>
<feature type="domain" description="DUF3598" evidence="1">
    <location>
        <begin position="5"/>
        <end position="150"/>
    </location>
</feature>
<evidence type="ECO:0000259" key="1">
    <source>
        <dbReference type="Pfam" id="PF12204"/>
    </source>
</evidence>
<dbReference type="SUPFAM" id="SSF50814">
    <property type="entry name" value="Lipocalins"/>
    <property type="match status" value="2"/>
</dbReference>
<evidence type="ECO:0000259" key="2">
    <source>
        <dbReference type="Pfam" id="PF21053"/>
    </source>
</evidence>
<dbReference type="InterPro" id="IPR048378">
    <property type="entry name" value="BFA1-like_C"/>
</dbReference>
<dbReference type="Pfam" id="PF21053">
    <property type="entry name" value="BFA1_C"/>
    <property type="match status" value="1"/>
</dbReference>